<comment type="caution">
    <text evidence="2">The sequence shown here is derived from an EMBL/GenBank/DDBJ whole genome shotgun (WGS) entry which is preliminary data.</text>
</comment>
<evidence type="ECO:0000313" key="2">
    <source>
        <dbReference type="EMBL" id="MFB9903590.1"/>
    </source>
</evidence>
<protein>
    <recommendedName>
        <fullName evidence="1">RNA polymerase-binding protein RbpA</fullName>
    </recommendedName>
</protein>
<dbReference type="InterPro" id="IPR025182">
    <property type="entry name" value="RNApol-bd_RbpA"/>
</dbReference>
<name>A0ABV5ZRS5_9PSEU</name>
<comment type="function">
    <text evidence="1">Binds to RNA polymerase (RNAP), stimulating transcription from principal, but not alternative sigma factor promoters.</text>
</comment>
<dbReference type="HAMAP" id="MF_01483">
    <property type="entry name" value="RbpA"/>
    <property type="match status" value="1"/>
</dbReference>
<keyword evidence="1" id="KW-0804">Transcription</keyword>
<dbReference type="Proteomes" id="UP001589693">
    <property type="component" value="Unassembled WGS sequence"/>
</dbReference>
<evidence type="ECO:0000256" key="1">
    <source>
        <dbReference type="HAMAP-Rule" id="MF_01483"/>
    </source>
</evidence>
<comment type="caution">
    <text evidence="1">Lacks conserved residue(s) required for the propagation of feature annotation.</text>
</comment>
<dbReference type="RefSeq" id="WP_377850731.1">
    <property type="nucleotide sequence ID" value="NZ_JBHLZU010000005.1"/>
</dbReference>
<proteinExistence type="inferred from homology"/>
<organism evidence="2 3">
    <name type="scientific">Allokutzneria oryzae</name>
    <dbReference type="NCBI Taxonomy" id="1378989"/>
    <lineage>
        <taxon>Bacteria</taxon>
        <taxon>Bacillati</taxon>
        <taxon>Actinomycetota</taxon>
        <taxon>Actinomycetes</taxon>
        <taxon>Pseudonocardiales</taxon>
        <taxon>Pseudonocardiaceae</taxon>
        <taxon>Allokutzneria</taxon>
    </lineage>
</organism>
<comment type="subunit">
    <text evidence="1">Forms a complex with the RNAP catalytic core and with free principal sigma factors.</text>
</comment>
<reference evidence="2 3" key="1">
    <citation type="submission" date="2024-09" db="EMBL/GenBank/DDBJ databases">
        <authorList>
            <person name="Sun Q."/>
            <person name="Mori K."/>
        </authorList>
    </citation>
    <scope>NUCLEOTIDE SEQUENCE [LARGE SCALE GENOMIC DNA]</scope>
    <source>
        <strain evidence="2 3">TBRC 7907</strain>
    </source>
</reference>
<comment type="similarity">
    <text evidence="1">Belongs to the RNA polymerase-binding protein RbpA family.</text>
</comment>
<sequence length="133" mass="15276">MKSRLRGRQVGGSVSYEADRDHDLAKRRIARYGCPGHRNAPRSHEFEVLFAAEGVVIPDEWRCRWHGVDGLLLDPVQPRSGRRPAERSHTHWDMLRERRSIADLERLLDERLAKLHAGTAGAAQPETRQRLRA</sequence>
<evidence type="ECO:0000313" key="3">
    <source>
        <dbReference type="Proteomes" id="UP001589693"/>
    </source>
</evidence>
<dbReference type="Pfam" id="PF13397">
    <property type="entry name" value="RbpA"/>
    <property type="match status" value="1"/>
</dbReference>
<keyword evidence="3" id="KW-1185">Reference proteome</keyword>
<dbReference type="EMBL" id="JBHLZU010000005">
    <property type="protein sequence ID" value="MFB9903590.1"/>
    <property type="molecule type" value="Genomic_DNA"/>
</dbReference>
<dbReference type="Gene3D" id="2.20.28.270">
    <property type="entry name" value="RNA polymerase-binding protein A"/>
    <property type="match status" value="1"/>
</dbReference>
<keyword evidence="1" id="KW-0805">Transcription regulation</keyword>
<gene>
    <name evidence="1" type="primary">rbpA</name>
    <name evidence="2" type="ORF">ACFFQA_06550</name>
</gene>
<dbReference type="InterPro" id="IPR038638">
    <property type="entry name" value="RbpA_sf"/>
</dbReference>
<accession>A0ABV5ZRS5</accession>